<reference evidence="5 6" key="1">
    <citation type="journal article" date="2009" name="Nature">
        <title>Evolution of pathogenicity and sexual reproduction in eight Candida genomes.</title>
        <authorList>
            <person name="Butler G."/>
            <person name="Rasmussen M.D."/>
            <person name="Lin M.F."/>
            <person name="Santos M.A."/>
            <person name="Sakthikumar S."/>
            <person name="Munro C.A."/>
            <person name="Rheinbay E."/>
            <person name="Grabherr M."/>
            <person name="Forche A."/>
            <person name="Reedy J.L."/>
            <person name="Agrafioti I."/>
            <person name="Arnaud M.B."/>
            <person name="Bates S."/>
            <person name="Brown A.J."/>
            <person name="Brunke S."/>
            <person name="Costanzo M.C."/>
            <person name="Fitzpatrick D.A."/>
            <person name="de Groot P.W."/>
            <person name="Harris D."/>
            <person name="Hoyer L.L."/>
            <person name="Hube B."/>
            <person name="Klis F.M."/>
            <person name="Kodira C."/>
            <person name="Lennard N."/>
            <person name="Logue M.E."/>
            <person name="Martin R."/>
            <person name="Neiman A.M."/>
            <person name="Nikolaou E."/>
            <person name="Quail M.A."/>
            <person name="Quinn J."/>
            <person name="Santos M.C."/>
            <person name="Schmitzberger F.F."/>
            <person name="Sherlock G."/>
            <person name="Shah P."/>
            <person name="Silverstein K.A."/>
            <person name="Skrzypek M.S."/>
            <person name="Soll D."/>
            <person name="Staggs R."/>
            <person name="Stansfield I."/>
            <person name="Stumpf M.P."/>
            <person name="Sudbery P.E."/>
            <person name="Srikantha T."/>
            <person name="Zeng Q."/>
            <person name="Berman J."/>
            <person name="Berriman M."/>
            <person name="Heitman J."/>
            <person name="Gow N.A."/>
            <person name="Lorenz M.C."/>
            <person name="Birren B.W."/>
            <person name="Kellis M."/>
            <person name="Cuomo C.A."/>
        </authorList>
    </citation>
    <scope>NUCLEOTIDE SEQUENCE [LARGE SCALE GENOMIC DNA]</scope>
    <source>
        <strain evidence="6">ATCC 6260 / CBS 566 / DSM 6381 / JCM 1539 / NBRC 10279 / NRRL Y-324</strain>
    </source>
</reference>
<dbReference type="GO" id="GO:0004222">
    <property type="term" value="F:metalloendopeptidase activity"/>
    <property type="evidence" value="ECO:0007669"/>
    <property type="project" value="TreeGrafter"/>
</dbReference>
<feature type="domain" description="Peptidase M16 C-terminal" evidence="4">
    <location>
        <begin position="183"/>
        <end position="359"/>
    </location>
</feature>
<evidence type="ECO:0000256" key="1">
    <source>
        <dbReference type="ARBA" id="ARBA00004173"/>
    </source>
</evidence>
<keyword evidence="6" id="KW-1185">Reference proteome</keyword>
<dbReference type="GO" id="GO:0008121">
    <property type="term" value="F:quinol-cytochrome-c reductase activity"/>
    <property type="evidence" value="ECO:0007669"/>
    <property type="project" value="EnsemblFungi"/>
</dbReference>
<keyword evidence="2" id="KW-0496">Mitochondrion</keyword>
<accession>A5DB46</accession>
<proteinExistence type="predicted"/>
<dbReference type="Proteomes" id="UP000001997">
    <property type="component" value="Unassembled WGS sequence"/>
</dbReference>
<dbReference type="eggNOG" id="KOG0960">
    <property type="taxonomic scope" value="Eukaryota"/>
</dbReference>
<sequence length="445" mass="47383">MIRGSGVRSAVKSLAARRFVSTANSQTKYATLSNGVTVATESNPHAESATLGLWYTGGSRSEHPYSNGVSALTTNLLATKSANGILFSSENGKEFNGVIAQTTNDNAKEAAKAIGEIASSASSVIGSADAGAVKAALIAEAAKLEATPSKMVLEHLNATAFQGYSLALPTLGTTESISGLETQDSERFLDRHLVGSNVVIAASGNINHDELVDALESSVNIKQGLKPQVKPASFLGSEVKMRDDTLPKAYVSLAVQGEGITSPAYYVAKVAAAIFGDFDHHSPVASYTSAKLASRVQEYHIVDKYTHFSTSYSDTGLWGFNAEVSNVTSLDEFVHFTLKEWNRLSTSISDAEVARGKAAVKTALLSELNSSKAIASDIASKVLLAGYRSSLSEALEKIDAIETKHVKSWAQATLWDKDIVISGTGQIEGLMDYNRWRNGMAMMRW</sequence>
<dbReference type="OMA" id="DSGLWGF"/>
<dbReference type="FunCoup" id="A5DB46">
    <property type="interactions" value="394"/>
</dbReference>
<dbReference type="OrthoDB" id="10251424at2759"/>
<dbReference type="EMBL" id="CH408155">
    <property type="protein sequence ID" value="EDK36403.1"/>
    <property type="molecule type" value="Genomic_DNA"/>
</dbReference>
<dbReference type="GeneID" id="5129621"/>
<dbReference type="PANTHER" id="PTHR11851:SF126">
    <property type="entry name" value="CYTOCHROME B-C1 COMPLEX SUBUNIT 1, MITOCHONDRIAL"/>
    <property type="match status" value="1"/>
</dbReference>
<dbReference type="RefSeq" id="XP_001487124.1">
    <property type="nucleotide sequence ID" value="XM_001487074.1"/>
</dbReference>
<dbReference type="GO" id="GO:0006627">
    <property type="term" value="P:protein processing involved in protein targeting to mitochondrion"/>
    <property type="evidence" value="ECO:0007669"/>
    <property type="project" value="TreeGrafter"/>
</dbReference>
<protein>
    <submittedName>
        <fullName evidence="5">Uncharacterized protein</fullName>
    </submittedName>
</protein>
<dbReference type="GO" id="GO:0046872">
    <property type="term" value="F:metal ion binding"/>
    <property type="evidence" value="ECO:0007669"/>
    <property type="project" value="InterPro"/>
</dbReference>
<gene>
    <name evidence="5" type="ORF">PGUG_00501</name>
</gene>
<evidence type="ECO:0000313" key="6">
    <source>
        <dbReference type="Proteomes" id="UP000001997"/>
    </source>
</evidence>
<evidence type="ECO:0000259" key="3">
    <source>
        <dbReference type="Pfam" id="PF00675"/>
    </source>
</evidence>
<dbReference type="InterPro" id="IPR007863">
    <property type="entry name" value="Peptidase_M16_C"/>
</dbReference>
<dbReference type="AlphaFoldDB" id="A5DB46"/>
<feature type="domain" description="Peptidase M16 N-terminal" evidence="3">
    <location>
        <begin position="38"/>
        <end position="173"/>
    </location>
</feature>
<dbReference type="STRING" id="294746.A5DB46"/>
<dbReference type="GO" id="GO:0045275">
    <property type="term" value="C:respiratory chain complex III"/>
    <property type="evidence" value="ECO:0007669"/>
    <property type="project" value="EnsemblFungi"/>
</dbReference>
<dbReference type="HOGENOM" id="CLU_009902_4_2_1"/>
<dbReference type="VEuPathDB" id="FungiDB:PGUG_00501"/>
<dbReference type="Gene3D" id="3.30.830.10">
    <property type="entry name" value="Metalloenzyme, LuxS/M16 peptidase-like"/>
    <property type="match status" value="2"/>
</dbReference>
<dbReference type="InterPro" id="IPR011249">
    <property type="entry name" value="Metalloenz_LuxS/M16"/>
</dbReference>
<comment type="subcellular location">
    <subcellularLocation>
        <location evidence="1">Mitochondrion</location>
    </subcellularLocation>
</comment>
<dbReference type="InterPro" id="IPR011765">
    <property type="entry name" value="Pept_M16_N"/>
</dbReference>
<dbReference type="Pfam" id="PF05193">
    <property type="entry name" value="Peptidase_M16_C"/>
    <property type="match status" value="1"/>
</dbReference>
<evidence type="ECO:0000256" key="2">
    <source>
        <dbReference type="ARBA" id="ARBA00023128"/>
    </source>
</evidence>
<evidence type="ECO:0000313" key="5">
    <source>
        <dbReference type="EMBL" id="EDK36403.1"/>
    </source>
</evidence>
<dbReference type="Pfam" id="PF00675">
    <property type="entry name" value="Peptidase_M16"/>
    <property type="match status" value="1"/>
</dbReference>
<name>A5DB46_PICGU</name>
<dbReference type="PANTHER" id="PTHR11851">
    <property type="entry name" value="METALLOPROTEASE"/>
    <property type="match status" value="1"/>
</dbReference>
<dbReference type="InParanoid" id="A5DB46"/>
<dbReference type="FunFam" id="3.30.830.10:FF:000001">
    <property type="entry name" value="Mitochondrial-processing peptidase subunit beta, mitochondrial"/>
    <property type="match status" value="1"/>
</dbReference>
<dbReference type="GO" id="GO:0005743">
    <property type="term" value="C:mitochondrial inner membrane"/>
    <property type="evidence" value="ECO:0007669"/>
    <property type="project" value="EnsemblFungi"/>
</dbReference>
<dbReference type="SUPFAM" id="SSF63411">
    <property type="entry name" value="LuxS/MPP-like metallohydrolase"/>
    <property type="match status" value="2"/>
</dbReference>
<dbReference type="InterPro" id="IPR050361">
    <property type="entry name" value="MPP/UQCRC_Complex"/>
</dbReference>
<evidence type="ECO:0000259" key="4">
    <source>
        <dbReference type="Pfam" id="PF05193"/>
    </source>
</evidence>
<dbReference type="GO" id="GO:0006122">
    <property type="term" value="P:mitochondrial electron transport, ubiquinol to cytochrome c"/>
    <property type="evidence" value="ECO:0007669"/>
    <property type="project" value="EnsemblFungi"/>
</dbReference>
<dbReference type="KEGG" id="pgu:PGUG_00501"/>
<organism evidence="5 6">
    <name type="scientific">Meyerozyma guilliermondii (strain ATCC 6260 / CBS 566 / DSM 6381 / JCM 1539 / NBRC 10279 / NRRL Y-324)</name>
    <name type="common">Yeast</name>
    <name type="synonym">Candida guilliermondii</name>
    <dbReference type="NCBI Taxonomy" id="294746"/>
    <lineage>
        <taxon>Eukaryota</taxon>
        <taxon>Fungi</taxon>
        <taxon>Dikarya</taxon>
        <taxon>Ascomycota</taxon>
        <taxon>Saccharomycotina</taxon>
        <taxon>Pichiomycetes</taxon>
        <taxon>Debaryomycetaceae</taxon>
        <taxon>Meyerozyma</taxon>
    </lineage>
</organism>